<organism evidence="1 2">
    <name type="scientific">Mycena belliarum</name>
    <dbReference type="NCBI Taxonomy" id="1033014"/>
    <lineage>
        <taxon>Eukaryota</taxon>
        <taxon>Fungi</taxon>
        <taxon>Dikarya</taxon>
        <taxon>Basidiomycota</taxon>
        <taxon>Agaricomycotina</taxon>
        <taxon>Agaricomycetes</taxon>
        <taxon>Agaricomycetidae</taxon>
        <taxon>Agaricales</taxon>
        <taxon>Marasmiineae</taxon>
        <taxon>Mycenaceae</taxon>
        <taxon>Mycena</taxon>
    </lineage>
</organism>
<name>A0AAD6UAX7_9AGAR</name>
<evidence type="ECO:0000313" key="1">
    <source>
        <dbReference type="EMBL" id="KAJ7091405.1"/>
    </source>
</evidence>
<reference evidence="1" key="1">
    <citation type="submission" date="2023-03" db="EMBL/GenBank/DDBJ databases">
        <title>Massive genome expansion in bonnet fungi (Mycena s.s.) driven by repeated elements and novel gene families across ecological guilds.</title>
        <authorList>
            <consortium name="Lawrence Berkeley National Laboratory"/>
            <person name="Harder C.B."/>
            <person name="Miyauchi S."/>
            <person name="Viragh M."/>
            <person name="Kuo A."/>
            <person name="Thoen E."/>
            <person name="Andreopoulos B."/>
            <person name="Lu D."/>
            <person name="Skrede I."/>
            <person name="Drula E."/>
            <person name="Henrissat B."/>
            <person name="Morin E."/>
            <person name="Kohler A."/>
            <person name="Barry K."/>
            <person name="LaButti K."/>
            <person name="Morin E."/>
            <person name="Salamov A."/>
            <person name="Lipzen A."/>
            <person name="Mereny Z."/>
            <person name="Hegedus B."/>
            <person name="Baldrian P."/>
            <person name="Stursova M."/>
            <person name="Weitz H."/>
            <person name="Taylor A."/>
            <person name="Grigoriev I.V."/>
            <person name="Nagy L.G."/>
            <person name="Martin F."/>
            <person name="Kauserud H."/>
        </authorList>
    </citation>
    <scope>NUCLEOTIDE SEQUENCE</scope>
    <source>
        <strain evidence="1">CBHHK173m</strain>
    </source>
</reference>
<dbReference type="Proteomes" id="UP001222325">
    <property type="component" value="Unassembled WGS sequence"/>
</dbReference>
<accession>A0AAD6UAX7</accession>
<sequence>MARSAYLSTLASASSKGLLGLLVVRKLPPAFLSGLRFPESLHTGRLSVTRTVEIVLAPTKAAVHRSPHPSLHTIVPCYVVFVACVISYRSCAVRFVHFGYFAPWERLYISLNGSNPALRCSSAD</sequence>
<dbReference type="AlphaFoldDB" id="A0AAD6UAX7"/>
<comment type="caution">
    <text evidence="1">The sequence shown here is derived from an EMBL/GenBank/DDBJ whole genome shotgun (WGS) entry which is preliminary data.</text>
</comment>
<gene>
    <name evidence="1" type="ORF">B0H15DRAFT_1021446</name>
</gene>
<proteinExistence type="predicted"/>
<protein>
    <submittedName>
        <fullName evidence="1">Uncharacterized protein</fullName>
    </submittedName>
</protein>
<dbReference type="EMBL" id="JARJCN010000020">
    <property type="protein sequence ID" value="KAJ7091405.1"/>
    <property type="molecule type" value="Genomic_DNA"/>
</dbReference>
<keyword evidence="2" id="KW-1185">Reference proteome</keyword>
<evidence type="ECO:0000313" key="2">
    <source>
        <dbReference type="Proteomes" id="UP001222325"/>
    </source>
</evidence>